<evidence type="ECO:0000256" key="3">
    <source>
        <dbReference type="ARBA" id="ARBA00023015"/>
    </source>
</evidence>
<reference evidence="7" key="1">
    <citation type="submission" date="2020-03" db="EMBL/GenBank/DDBJ databases">
        <title>Draft Genome Sequence of Cylindrodendrum hubeiense.</title>
        <authorList>
            <person name="Buettner E."/>
            <person name="Kellner H."/>
        </authorList>
    </citation>
    <scope>NUCLEOTIDE SEQUENCE</scope>
    <source>
        <strain evidence="7">IHI 201604</strain>
    </source>
</reference>
<gene>
    <name evidence="7" type="ORF">G7Z17_g125</name>
</gene>
<dbReference type="PANTHER" id="PTHR47338">
    <property type="entry name" value="ZN(II)2CYS6 TRANSCRIPTION FACTOR (EUROFUNG)-RELATED"/>
    <property type="match status" value="1"/>
</dbReference>
<dbReference type="InterPro" id="IPR036864">
    <property type="entry name" value="Zn2-C6_fun-type_DNA-bd_sf"/>
</dbReference>
<accession>A0A9P5HIC9</accession>
<evidence type="ECO:0000256" key="1">
    <source>
        <dbReference type="ARBA" id="ARBA00004123"/>
    </source>
</evidence>
<evidence type="ECO:0000256" key="4">
    <source>
        <dbReference type="ARBA" id="ARBA00023163"/>
    </source>
</evidence>
<dbReference type="GO" id="GO:0000981">
    <property type="term" value="F:DNA-binding transcription factor activity, RNA polymerase II-specific"/>
    <property type="evidence" value="ECO:0007669"/>
    <property type="project" value="InterPro"/>
</dbReference>
<proteinExistence type="predicted"/>
<dbReference type="InterPro" id="IPR050815">
    <property type="entry name" value="TF_fung"/>
</dbReference>
<evidence type="ECO:0008006" key="9">
    <source>
        <dbReference type="Google" id="ProtNLM"/>
    </source>
</evidence>
<organism evidence="7 8">
    <name type="scientific">Cylindrodendrum hubeiense</name>
    <dbReference type="NCBI Taxonomy" id="595255"/>
    <lineage>
        <taxon>Eukaryota</taxon>
        <taxon>Fungi</taxon>
        <taxon>Dikarya</taxon>
        <taxon>Ascomycota</taxon>
        <taxon>Pezizomycotina</taxon>
        <taxon>Sordariomycetes</taxon>
        <taxon>Hypocreomycetidae</taxon>
        <taxon>Hypocreales</taxon>
        <taxon>Nectriaceae</taxon>
        <taxon>Cylindrodendrum</taxon>
    </lineage>
</organism>
<dbReference type="PANTHER" id="PTHR47338:SF5">
    <property type="entry name" value="ZN(II)2CYS6 TRANSCRIPTION FACTOR (EUROFUNG)"/>
    <property type="match status" value="1"/>
</dbReference>
<protein>
    <recommendedName>
        <fullName evidence="9">Zn(2)-C6 fungal-type domain-containing protein</fullName>
    </recommendedName>
</protein>
<dbReference type="GO" id="GO:0005634">
    <property type="term" value="C:nucleus"/>
    <property type="evidence" value="ECO:0007669"/>
    <property type="project" value="UniProtKB-SubCell"/>
</dbReference>
<evidence type="ECO:0000313" key="8">
    <source>
        <dbReference type="Proteomes" id="UP000722485"/>
    </source>
</evidence>
<evidence type="ECO:0000256" key="2">
    <source>
        <dbReference type="ARBA" id="ARBA00022723"/>
    </source>
</evidence>
<keyword evidence="5" id="KW-0539">Nucleus</keyword>
<comment type="caution">
    <text evidence="7">The sequence shown here is derived from an EMBL/GenBank/DDBJ whole genome shotgun (WGS) entry which is preliminary data.</text>
</comment>
<keyword evidence="8" id="KW-1185">Reference proteome</keyword>
<evidence type="ECO:0000313" key="7">
    <source>
        <dbReference type="EMBL" id="KAF7558188.1"/>
    </source>
</evidence>
<feature type="region of interest" description="Disordered" evidence="6">
    <location>
        <begin position="508"/>
        <end position="547"/>
    </location>
</feature>
<dbReference type="OrthoDB" id="5069391at2759"/>
<evidence type="ECO:0000256" key="5">
    <source>
        <dbReference type="ARBA" id="ARBA00023242"/>
    </source>
</evidence>
<comment type="subcellular location">
    <subcellularLocation>
        <location evidence="1">Nucleus</location>
    </subcellularLocation>
</comment>
<evidence type="ECO:0000256" key="6">
    <source>
        <dbReference type="SAM" id="MobiDB-lite"/>
    </source>
</evidence>
<dbReference type="GO" id="GO:0008270">
    <property type="term" value="F:zinc ion binding"/>
    <property type="evidence" value="ECO:0007669"/>
    <property type="project" value="InterPro"/>
</dbReference>
<dbReference type="Proteomes" id="UP000722485">
    <property type="component" value="Unassembled WGS sequence"/>
</dbReference>
<dbReference type="EMBL" id="JAANBB010000001">
    <property type="protein sequence ID" value="KAF7558188.1"/>
    <property type="molecule type" value="Genomic_DNA"/>
</dbReference>
<dbReference type="Gene3D" id="4.10.240.10">
    <property type="entry name" value="Zn(2)-C6 fungal-type DNA-binding domain"/>
    <property type="match status" value="1"/>
</dbReference>
<feature type="region of interest" description="Disordered" evidence="6">
    <location>
        <begin position="60"/>
        <end position="97"/>
    </location>
</feature>
<keyword evidence="2" id="KW-0479">Metal-binding</keyword>
<feature type="compositionally biased region" description="Basic and acidic residues" evidence="6">
    <location>
        <begin position="508"/>
        <end position="541"/>
    </location>
</feature>
<sequence>MKVRGFRRTKGHAGLRFLSQTTSEYCRLSRLVYCVPDELRIKVKCSGTQPCTFCSESGKQCAFDSKNRGRRGPRPRQPANHVPRVTQQLAPRRPSLESTSTAYIEASVEAPIEAPVDIAITPPIEATIQVSVEPVWMPSDLPRVEEIDKSDDESAVEGDDVPDPAEWKPILEQLLAPTSITDTYEKEDEYQWPMYSELIACNSLPELDLDLMCHLIELFCTRADTQFKSLLPPAQVNEQILQRTISRGLVLAICASSMRFSVHKSARQAHSADLAQMMGDEARNCVQTSNPNESQINNIRTICILVDFEANELEEYLLWYPSIFRMGPKESHGTIDQEDGDAPMSSLIWHCSAILLNRTFLPIPERCKTANESTTSLIRCLDFPEAPPLFLKERTHRCESSADAICDITQDIISKGGFFSSALVLINRLHRSSKPYNKRVVENLKLIFIVLGAVRTFYSPAQAWIDVLFRAHDINTPLSHVSGDLDLAFNSYFSRFIDIEEPVLIPLDPKESKDKSDAETHPHESPKEALVNRKVSDRPESAEQSSSWLQTYVGHLAGDIHDEDDDMNGIQDQSMADDFADARQTGLMKPANAAGRARTGENLAAQGGGKGAANMAGVMILSKGYTPFPQPPDEMTENGNGRVSFPGDMDDLYPELFSQIPSLGDFIGMGHEIPIFPGLGALMDGDDIWSDVLSNTMLQ</sequence>
<dbReference type="AlphaFoldDB" id="A0A9P5HIC9"/>
<keyword evidence="3" id="KW-0805">Transcription regulation</keyword>
<name>A0A9P5HIC9_9HYPO</name>
<keyword evidence="4" id="KW-0804">Transcription</keyword>